<evidence type="ECO:0000256" key="8">
    <source>
        <dbReference type="ARBA" id="ARBA00034078"/>
    </source>
</evidence>
<dbReference type="EMBL" id="UINC01060709">
    <property type="protein sequence ID" value="SVB85499.1"/>
    <property type="molecule type" value="Genomic_DNA"/>
</dbReference>
<protein>
    <recommendedName>
        <fullName evidence="11">NADH-quinone oxidoreductase subunit NuoE</fullName>
    </recommendedName>
</protein>
<dbReference type="GO" id="GO:0006120">
    <property type="term" value="P:mitochondrial electron transport, NADH to ubiquinone"/>
    <property type="evidence" value="ECO:0007669"/>
    <property type="project" value="TreeGrafter"/>
</dbReference>
<keyword evidence="4" id="KW-1278">Translocase</keyword>
<gene>
    <name evidence="10" type="ORF">METZ01_LOCUS238353</name>
</gene>
<dbReference type="GO" id="GO:0098662">
    <property type="term" value="P:inorganic cation transmembrane transport"/>
    <property type="evidence" value="ECO:0007669"/>
    <property type="project" value="UniProtKB-ARBA"/>
</dbReference>
<dbReference type="FunFam" id="1.10.10.1590:FF:000001">
    <property type="entry name" value="NADH-quinone oxidoreductase subunit E"/>
    <property type="match status" value="1"/>
</dbReference>
<keyword evidence="6" id="KW-0411">Iron-sulfur</keyword>
<evidence type="ECO:0000256" key="4">
    <source>
        <dbReference type="ARBA" id="ARBA00022967"/>
    </source>
</evidence>
<dbReference type="SUPFAM" id="SSF52833">
    <property type="entry name" value="Thioredoxin-like"/>
    <property type="match status" value="1"/>
</dbReference>
<name>A0A382HEB3_9ZZZZ</name>
<dbReference type="InterPro" id="IPR002023">
    <property type="entry name" value="NuoE-like"/>
</dbReference>
<dbReference type="GO" id="GO:0031090">
    <property type="term" value="C:organelle membrane"/>
    <property type="evidence" value="ECO:0007669"/>
    <property type="project" value="UniProtKB-ARBA"/>
</dbReference>
<comment type="cofactor">
    <cofactor evidence="8">
        <name>[2Fe-2S] cluster</name>
        <dbReference type="ChEBI" id="CHEBI:190135"/>
    </cofactor>
</comment>
<keyword evidence="3" id="KW-0479">Metal-binding</keyword>
<dbReference type="PIRSF" id="PIRSF000216">
    <property type="entry name" value="NADH_DH_24kDa"/>
    <property type="match status" value="1"/>
</dbReference>
<evidence type="ECO:0008006" key="11">
    <source>
        <dbReference type="Google" id="ProtNLM"/>
    </source>
</evidence>
<evidence type="ECO:0000256" key="3">
    <source>
        <dbReference type="ARBA" id="ARBA00022723"/>
    </source>
</evidence>
<dbReference type="GO" id="GO:0005739">
    <property type="term" value="C:mitochondrion"/>
    <property type="evidence" value="ECO:0007669"/>
    <property type="project" value="UniProtKB-ARBA"/>
</dbReference>
<dbReference type="InterPro" id="IPR042128">
    <property type="entry name" value="NuoE_dom"/>
</dbReference>
<dbReference type="Gene3D" id="1.10.10.1590">
    <property type="entry name" value="NADH-quinone oxidoreductase subunit E"/>
    <property type="match status" value="1"/>
</dbReference>
<dbReference type="PANTHER" id="PTHR10371:SF3">
    <property type="entry name" value="NADH DEHYDROGENASE [UBIQUINONE] FLAVOPROTEIN 2, MITOCHONDRIAL"/>
    <property type="match status" value="1"/>
</dbReference>
<feature type="region of interest" description="Disordered" evidence="9">
    <location>
        <begin position="164"/>
        <end position="195"/>
    </location>
</feature>
<evidence type="ECO:0000256" key="6">
    <source>
        <dbReference type="ARBA" id="ARBA00023014"/>
    </source>
</evidence>
<dbReference type="PROSITE" id="PS01099">
    <property type="entry name" value="COMPLEX1_24K"/>
    <property type="match status" value="1"/>
</dbReference>
<evidence type="ECO:0000256" key="7">
    <source>
        <dbReference type="ARBA" id="ARBA00023027"/>
    </source>
</evidence>
<dbReference type="GO" id="GO:1902494">
    <property type="term" value="C:catalytic complex"/>
    <property type="evidence" value="ECO:0007669"/>
    <property type="project" value="UniProtKB-ARBA"/>
</dbReference>
<dbReference type="GO" id="GO:0022804">
    <property type="term" value="F:active transmembrane transporter activity"/>
    <property type="evidence" value="ECO:0007669"/>
    <property type="project" value="UniProtKB-ARBA"/>
</dbReference>
<evidence type="ECO:0000256" key="1">
    <source>
        <dbReference type="ARBA" id="ARBA00010643"/>
    </source>
</evidence>
<sequence length="195" mass="21494">MQPDSFAFTAENLEKAKKIIAKYPDRRQASAVMPLLDLAQRQHQNWLPQTAMNAVAEMLDMPRIRVYEVATFYTMYNLAPVGEYFVQVCTTTPCWLRGSDNVVSACKKKLGIGLGETTADGKFTVVEVECLGACVNAPLMQINDYYYEDLTAESTEAVLNSLANGQKPKAGPQNSRHASEPAHGPTTLHEFMGDG</sequence>
<dbReference type="CDD" id="cd03064">
    <property type="entry name" value="TRX_Fd_NuoE"/>
    <property type="match status" value="1"/>
</dbReference>
<dbReference type="GO" id="GO:0003954">
    <property type="term" value="F:NADH dehydrogenase activity"/>
    <property type="evidence" value="ECO:0007669"/>
    <property type="project" value="TreeGrafter"/>
</dbReference>
<dbReference type="GO" id="GO:0022890">
    <property type="term" value="F:inorganic cation transmembrane transporter activity"/>
    <property type="evidence" value="ECO:0007669"/>
    <property type="project" value="UniProtKB-ARBA"/>
</dbReference>
<dbReference type="Pfam" id="PF01257">
    <property type="entry name" value="2Fe-2S_thioredx"/>
    <property type="match status" value="1"/>
</dbReference>
<evidence type="ECO:0000256" key="9">
    <source>
        <dbReference type="SAM" id="MobiDB-lite"/>
    </source>
</evidence>
<dbReference type="PANTHER" id="PTHR10371">
    <property type="entry name" value="NADH DEHYDROGENASE UBIQUINONE FLAVOPROTEIN 2, MITOCHONDRIAL"/>
    <property type="match status" value="1"/>
</dbReference>
<evidence type="ECO:0000313" key="10">
    <source>
        <dbReference type="EMBL" id="SVB85499.1"/>
    </source>
</evidence>
<dbReference type="GO" id="GO:0008324">
    <property type="term" value="F:monoatomic cation transmembrane transporter activity"/>
    <property type="evidence" value="ECO:0007669"/>
    <property type="project" value="UniProtKB-ARBA"/>
</dbReference>
<dbReference type="AlphaFoldDB" id="A0A382HEB3"/>
<dbReference type="GO" id="GO:0046872">
    <property type="term" value="F:metal ion binding"/>
    <property type="evidence" value="ECO:0007669"/>
    <property type="project" value="UniProtKB-KW"/>
</dbReference>
<dbReference type="InterPro" id="IPR041921">
    <property type="entry name" value="NuoE_N"/>
</dbReference>
<reference evidence="10" key="1">
    <citation type="submission" date="2018-05" db="EMBL/GenBank/DDBJ databases">
        <authorList>
            <person name="Lanie J.A."/>
            <person name="Ng W.-L."/>
            <person name="Kazmierczak K.M."/>
            <person name="Andrzejewski T.M."/>
            <person name="Davidsen T.M."/>
            <person name="Wayne K.J."/>
            <person name="Tettelin H."/>
            <person name="Glass J.I."/>
            <person name="Rusch D."/>
            <person name="Podicherti R."/>
            <person name="Tsui H.-C.T."/>
            <person name="Winkler M.E."/>
        </authorList>
    </citation>
    <scope>NUCLEOTIDE SEQUENCE</scope>
</reference>
<evidence type="ECO:0000256" key="2">
    <source>
        <dbReference type="ARBA" id="ARBA00022714"/>
    </source>
</evidence>
<comment type="similarity">
    <text evidence="1">Belongs to the complex I 24 kDa subunit family.</text>
</comment>
<dbReference type="Gene3D" id="3.40.30.10">
    <property type="entry name" value="Glutaredoxin"/>
    <property type="match status" value="1"/>
</dbReference>
<organism evidence="10">
    <name type="scientific">marine metagenome</name>
    <dbReference type="NCBI Taxonomy" id="408172"/>
    <lineage>
        <taxon>unclassified sequences</taxon>
        <taxon>metagenomes</taxon>
        <taxon>ecological metagenomes</taxon>
    </lineage>
</organism>
<accession>A0A382HEB3</accession>
<dbReference type="GO" id="GO:0098796">
    <property type="term" value="C:membrane protein complex"/>
    <property type="evidence" value="ECO:0007669"/>
    <property type="project" value="UniProtKB-ARBA"/>
</dbReference>
<keyword evidence="7" id="KW-0520">NAD</keyword>
<dbReference type="FunFam" id="3.40.30.10:FF:000022">
    <property type="entry name" value="NADH dehydrogenase flavoprotein 2, mitochondrial"/>
    <property type="match status" value="1"/>
</dbReference>
<dbReference type="NCBIfam" id="NF005725">
    <property type="entry name" value="PRK07539.1-5"/>
    <property type="match status" value="1"/>
</dbReference>
<proteinExistence type="inferred from homology"/>
<dbReference type="NCBIfam" id="TIGR01958">
    <property type="entry name" value="nuoE_fam"/>
    <property type="match status" value="1"/>
</dbReference>
<dbReference type="InterPro" id="IPR036249">
    <property type="entry name" value="Thioredoxin-like_sf"/>
</dbReference>
<dbReference type="GO" id="GO:0031967">
    <property type="term" value="C:organelle envelope"/>
    <property type="evidence" value="ECO:0007669"/>
    <property type="project" value="UniProtKB-ARBA"/>
</dbReference>
<dbReference type="GO" id="GO:0051537">
    <property type="term" value="F:2 iron, 2 sulfur cluster binding"/>
    <property type="evidence" value="ECO:0007669"/>
    <property type="project" value="UniProtKB-KW"/>
</dbReference>
<evidence type="ECO:0000256" key="5">
    <source>
        <dbReference type="ARBA" id="ARBA00023004"/>
    </source>
</evidence>
<keyword evidence="5" id="KW-0408">Iron</keyword>
<keyword evidence="2" id="KW-0001">2Fe-2S</keyword>